<organism evidence="2 3">
    <name type="scientific">Pterulicium gracile</name>
    <dbReference type="NCBI Taxonomy" id="1884261"/>
    <lineage>
        <taxon>Eukaryota</taxon>
        <taxon>Fungi</taxon>
        <taxon>Dikarya</taxon>
        <taxon>Basidiomycota</taxon>
        <taxon>Agaricomycotina</taxon>
        <taxon>Agaricomycetes</taxon>
        <taxon>Agaricomycetidae</taxon>
        <taxon>Agaricales</taxon>
        <taxon>Pleurotineae</taxon>
        <taxon>Pterulaceae</taxon>
        <taxon>Pterulicium</taxon>
    </lineage>
</organism>
<dbReference type="EMBL" id="ML178818">
    <property type="protein sequence ID" value="TFL04553.1"/>
    <property type="molecule type" value="Genomic_DNA"/>
</dbReference>
<dbReference type="AlphaFoldDB" id="A0A5C3QRH2"/>
<dbReference type="Proteomes" id="UP000305067">
    <property type="component" value="Unassembled WGS sequence"/>
</dbReference>
<evidence type="ECO:0000256" key="1">
    <source>
        <dbReference type="SAM" id="MobiDB-lite"/>
    </source>
</evidence>
<sequence length="176" mass="19452">MSPRPYPGPRPPAYPRPHPNPLPQHTLDLTQTHYPQHPLNLTHAHIPQASHTLNFIPSQTPVVNCDLVGVHTPGRAPDAPNRVNIDITFAISETLWTLSTWDGQDDSGGVWGDRFVTHTVLPSGQLCVRATNWRVTEAPIKVVKAHLESRAGKTLPSGDGARFKVDEAKCTIERFE</sequence>
<feature type="region of interest" description="Disordered" evidence="1">
    <location>
        <begin position="1"/>
        <end position="24"/>
    </location>
</feature>
<evidence type="ECO:0000313" key="2">
    <source>
        <dbReference type="EMBL" id="TFL04553.1"/>
    </source>
</evidence>
<reference evidence="2 3" key="1">
    <citation type="journal article" date="2019" name="Nat. Ecol. Evol.">
        <title>Megaphylogeny resolves global patterns of mushroom evolution.</title>
        <authorList>
            <person name="Varga T."/>
            <person name="Krizsan K."/>
            <person name="Foldi C."/>
            <person name="Dima B."/>
            <person name="Sanchez-Garcia M."/>
            <person name="Sanchez-Ramirez S."/>
            <person name="Szollosi G.J."/>
            <person name="Szarkandi J.G."/>
            <person name="Papp V."/>
            <person name="Albert L."/>
            <person name="Andreopoulos W."/>
            <person name="Angelini C."/>
            <person name="Antonin V."/>
            <person name="Barry K.W."/>
            <person name="Bougher N.L."/>
            <person name="Buchanan P."/>
            <person name="Buyck B."/>
            <person name="Bense V."/>
            <person name="Catcheside P."/>
            <person name="Chovatia M."/>
            <person name="Cooper J."/>
            <person name="Damon W."/>
            <person name="Desjardin D."/>
            <person name="Finy P."/>
            <person name="Geml J."/>
            <person name="Haridas S."/>
            <person name="Hughes K."/>
            <person name="Justo A."/>
            <person name="Karasinski D."/>
            <person name="Kautmanova I."/>
            <person name="Kiss B."/>
            <person name="Kocsube S."/>
            <person name="Kotiranta H."/>
            <person name="LaButti K.M."/>
            <person name="Lechner B.E."/>
            <person name="Liimatainen K."/>
            <person name="Lipzen A."/>
            <person name="Lukacs Z."/>
            <person name="Mihaltcheva S."/>
            <person name="Morgado L.N."/>
            <person name="Niskanen T."/>
            <person name="Noordeloos M.E."/>
            <person name="Ohm R.A."/>
            <person name="Ortiz-Santana B."/>
            <person name="Ovrebo C."/>
            <person name="Racz N."/>
            <person name="Riley R."/>
            <person name="Savchenko A."/>
            <person name="Shiryaev A."/>
            <person name="Soop K."/>
            <person name="Spirin V."/>
            <person name="Szebenyi C."/>
            <person name="Tomsovsky M."/>
            <person name="Tulloss R.E."/>
            <person name="Uehling J."/>
            <person name="Grigoriev I.V."/>
            <person name="Vagvolgyi C."/>
            <person name="Papp T."/>
            <person name="Martin F.M."/>
            <person name="Miettinen O."/>
            <person name="Hibbett D.S."/>
            <person name="Nagy L.G."/>
        </authorList>
    </citation>
    <scope>NUCLEOTIDE SEQUENCE [LARGE SCALE GENOMIC DNA]</scope>
    <source>
        <strain evidence="2 3">CBS 309.79</strain>
    </source>
</reference>
<gene>
    <name evidence="2" type="ORF">BDV98DRAFT_601998</name>
</gene>
<protein>
    <submittedName>
        <fullName evidence="2">Uncharacterized protein</fullName>
    </submittedName>
</protein>
<keyword evidence="3" id="KW-1185">Reference proteome</keyword>
<feature type="compositionally biased region" description="Pro residues" evidence="1">
    <location>
        <begin position="1"/>
        <end position="22"/>
    </location>
</feature>
<proteinExistence type="predicted"/>
<evidence type="ECO:0000313" key="3">
    <source>
        <dbReference type="Proteomes" id="UP000305067"/>
    </source>
</evidence>
<accession>A0A5C3QRH2</accession>
<name>A0A5C3QRH2_9AGAR</name>